<evidence type="ECO:0000313" key="15">
    <source>
        <dbReference type="EMBL" id="HJG37372.1"/>
    </source>
</evidence>
<keyword evidence="5 12" id="KW-0235">DNA replication</keyword>
<comment type="subcellular location">
    <subcellularLocation>
        <location evidence="1 12 13">Cytoplasm</location>
    </subcellularLocation>
</comment>
<keyword evidence="9 12" id="KW-0238">DNA-binding</keyword>
<evidence type="ECO:0000256" key="13">
    <source>
        <dbReference type="RuleBase" id="RU000578"/>
    </source>
</evidence>
<evidence type="ECO:0000313" key="16">
    <source>
        <dbReference type="Proteomes" id="UP000753256"/>
    </source>
</evidence>
<evidence type="ECO:0000256" key="9">
    <source>
        <dbReference type="ARBA" id="ARBA00023125"/>
    </source>
</evidence>
<dbReference type="InterPro" id="IPR027417">
    <property type="entry name" value="P-loop_NTPase"/>
</dbReference>
<organism evidence="15 16">
    <name type="scientific">Enorma phocaeensis</name>
    <dbReference type="NCBI Taxonomy" id="1871019"/>
    <lineage>
        <taxon>Bacteria</taxon>
        <taxon>Bacillati</taxon>
        <taxon>Actinomycetota</taxon>
        <taxon>Coriobacteriia</taxon>
        <taxon>Coriobacteriales</taxon>
        <taxon>Coriobacteriaceae</taxon>
        <taxon>Enorma</taxon>
    </lineage>
</organism>
<dbReference type="PROSITE" id="PS00618">
    <property type="entry name" value="RECF_2"/>
    <property type="match status" value="1"/>
</dbReference>
<evidence type="ECO:0000256" key="8">
    <source>
        <dbReference type="ARBA" id="ARBA00022840"/>
    </source>
</evidence>
<dbReference type="PANTHER" id="PTHR32182">
    <property type="entry name" value="DNA REPLICATION AND REPAIR PROTEIN RECF"/>
    <property type="match status" value="1"/>
</dbReference>
<dbReference type="GO" id="GO:0000731">
    <property type="term" value="P:DNA synthesis involved in DNA repair"/>
    <property type="evidence" value="ECO:0007669"/>
    <property type="project" value="TreeGrafter"/>
</dbReference>
<evidence type="ECO:0000256" key="5">
    <source>
        <dbReference type="ARBA" id="ARBA00022705"/>
    </source>
</evidence>
<comment type="similarity">
    <text evidence="2 12 13">Belongs to the RecF family.</text>
</comment>
<evidence type="ECO:0000256" key="12">
    <source>
        <dbReference type="HAMAP-Rule" id="MF_00365"/>
    </source>
</evidence>
<comment type="caution">
    <text evidence="15">The sequence shown here is derived from an EMBL/GenBank/DDBJ whole genome shotgun (WGS) entry which is preliminary data.</text>
</comment>
<keyword evidence="12 13" id="KW-0742">SOS response</keyword>
<dbReference type="InterPro" id="IPR042174">
    <property type="entry name" value="RecF_2"/>
</dbReference>
<dbReference type="GO" id="GO:0003697">
    <property type="term" value="F:single-stranded DNA binding"/>
    <property type="evidence" value="ECO:0007669"/>
    <property type="project" value="UniProtKB-UniRule"/>
</dbReference>
<dbReference type="Gene3D" id="1.20.1050.90">
    <property type="entry name" value="RecF/RecN/SMC, N-terminal domain"/>
    <property type="match status" value="1"/>
</dbReference>
<keyword evidence="8 12" id="KW-0067">ATP-binding</keyword>
<proteinExistence type="inferred from homology"/>
<dbReference type="RefSeq" id="WP_273190115.1">
    <property type="nucleotide sequence ID" value="NZ_DYUZ01000023.1"/>
</dbReference>
<name>A0A921IWK7_9ACTN</name>
<keyword evidence="6 12" id="KW-0547">Nucleotide-binding</keyword>
<dbReference type="InterPro" id="IPR003395">
    <property type="entry name" value="RecF/RecN/SMC_N"/>
</dbReference>
<dbReference type="PANTHER" id="PTHR32182:SF0">
    <property type="entry name" value="DNA REPLICATION AND REPAIR PROTEIN RECF"/>
    <property type="match status" value="1"/>
</dbReference>
<dbReference type="GO" id="GO:0006302">
    <property type="term" value="P:double-strand break repair"/>
    <property type="evidence" value="ECO:0007669"/>
    <property type="project" value="TreeGrafter"/>
</dbReference>
<dbReference type="GO" id="GO:0005737">
    <property type="term" value="C:cytoplasm"/>
    <property type="evidence" value="ECO:0007669"/>
    <property type="project" value="UniProtKB-SubCell"/>
</dbReference>
<dbReference type="InterPro" id="IPR018078">
    <property type="entry name" value="DNA-binding_RecF_CS"/>
</dbReference>
<sequence length="377" mass="41599">MSIFARDLEVVDYRNFPAYALALGPGLTVLVGHNAAGKTNLVEALQLLTSGRSFRKPSPSELVREGAESCRLNLKLEGDGRVIDLGCSVEGAKRSFSRNGKRCRAAGVRGVVPSVLFCPDDLDMVKRGARVRREALDSFGIQLNESYAQLLSSYERTLEQRNALLKERYCTPMLLETWNESLAVTGAALTVHRIALLARIREHLVETYEGITTKETISVSYLPSWSQGCVPIAAIGPAPADDERRAAIDMISSRLMDAYSSREDEEIRRGMTLTGPHRDEIVFEVNGRSARSFASQGQQRSIVLAWKMAEVEVTRDILGRPPLLLLDDVMSELDAMRRDAFLSCVGHDVQTVITTTNLGYFNEHALHAAKVVSMGES</sequence>
<protein>
    <recommendedName>
        <fullName evidence="3 12">DNA replication and repair protein RecF</fullName>
    </recommendedName>
</protein>
<dbReference type="Gene3D" id="3.40.50.300">
    <property type="entry name" value="P-loop containing nucleotide triphosphate hydrolases"/>
    <property type="match status" value="1"/>
</dbReference>
<gene>
    <name evidence="12 15" type="primary">recF</name>
    <name evidence="15" type="ORF">K8V70_05865</name>
</gene>
<feature type="domain" description="RecF/RecN/SMC N-terminal" evidence="14">
    <location>
        <begin position="7"/>
        <end position="363"/>
    </location>
</feature>
<reference evidence="15" key="1">
    <citation type="journal article" date="2021" name="PeerJ">
        <title>Extensive microbial diversity within the chicken gut microbiome revealed by metagenomics and culture.</title>
        <authorList>
            <person name="Gilroy R."/>
            <person name="Ravi A."/>
            <person name="Getino M."/>
            <person name="Pursley I."/>
            <person name="Horton D.L."/>
            <person name="Alikhan N.F."/>
            <person name="Baker D."/>
            <person name="Gharbi K."/>
            <person name="Hall N."/>
            <person name="Watson M."/>
            <person name="Adriaenssens E.M."/>
            <person name="Foster-Nyarko E."/>
            <person name="Jarju S."/>
            <person name="Secka A."/>
            <person name="Antonio M."/>
            <person name="Oren A."/>
            <person name="Chaudhuri R.R."/>
            <person name="La Ragione R."/>
            <person name="Hildebrand F."/>
            <person name="Pallen M.J."/>
        </authorList>
    </citation>
    <scope>NUCLEOTIDE SEQUENCE</scope>
    <source>
        <strain evidence="15">ChiHjej13B12-9602</strain>
    </source>
</reference>
<dbReference type="NCBIfam" id="TIGR00611">
    <property type="entry name" value="recf"/>
    <property type="match status" value="1"/>
</dbReference>
<dbReference type="AlphaFoldDB" id="A0A921IWK7"/>
<dbReference type="GO" id="GO:0009432">
    <property type="term" value="P:SOS response"/>
    <property type="evidence" value="ECO:0007669"/>
    <property type="project" value="UniProtKB-UniRule"/>
</dbReference>
<dbReference type="SUPFAM" id="SSF52540">
    <property type="entry name" value="P-loop containing nucleoside triphosphate hydrolases"/>
    <property type="match status" value="1"/>
</dbReference>
<dbReference type="InterPro" id="IPR001238">
    <property type="entry name" value="DNA-binding_RecF"/>
</dbReference>
<dbReference type="GO" id="GO:0005524">
    <property type="term" value="F:ATP binding"/>
    <property type="evidence" value="ECO:0007669"/>
    <property type="project" value="UniProtKB-UniRule"/>
</dbReference>
<evidence type="ECO:0000256" key="3">
    <source>
        <dbReference type="ARBA" id="ARBA00020170"/>
    </source>
</evidence>
<reference evidence="15" key="2">
    <citation type="submission" date="2021-09" db="EMBL/GenBank/DDBJ databases">
        <authorList>
            <person name="Gilroy R."/>
        </authorList>
    </citation>
    <scope>NUCLEOTIDE SEQUENCE</scope>
    <source>
        <strain evidence="15">ChiHjej13B12-9602</strain>
    </source>
</reference>
<dbReference type="HAMAP" id="MF_00365">
    <property type="entry name" value="RecF"/>
    <property type="match status" value="1"/>
</dbReference>
<evidence type="ECO:0000256" key="11">
    <source>
        <dbReference type="ARBA" id="ARBA00025401"/>
    </source>
</evidence>
<keyword evidence="4 12" id="KW-0963">Cytoplasm</keyword>
<evidence type="ECO:0000259" key="14">
    <source>
        <dbReference type="Pfam" id="PF02463"/>
    </source>
</evidence>
<evidence type="ECO:0000256" key="6">
    <source>
        <dbReference type="ARBA" id="ARBA00022741"/>
    </source>
</evidence>
<feature type="binding site" evidence="12">
    <location>
        <begin position="32"/>
        <end position="39"/>
    </location>
    <ligand>
        <name>ATP</name>
        <dbReference type="ChEBI" id="CHEBI:30616"/>
    </ligand>
</feature>
<dbReference type="Pfam" id="PF02463">
    <property type="entry name" value="SMC_N"/>
    <property type="match status" value="1"/>
</dbReference>
<evidence type="ECO:0000256" key="1">
    <source>
        <dbReference type="ARBA" id="ARBA00004496"/>
    </source>
</evidence>
<evidence type="ECO:0000256" key="2">
    <source>
        <dbReference type="ARBA" id="ARBA00008016"/>
    </source>
</evidence>
<comment type="function">
    <text evidence="11 12 13">The RecF protein is involved in DNA metabolism; it is required for DNA replication and normal SOS inducibility. RecF binds preferentially to single-stranded, linear DNA. It also seems to bind ATP.</text>
</comment>
<dbReference type="GO" id="GO:0006260">
    <property type="term" value="P:DNA replication"/>
    <property type="evidence" value="ECO:0007669"/>
    <property type="project" value="UniProtKB-UniRule"/>
</dbReference>
<keyword evidence="10 12" id="KW-0234">DNA repair</keyword>
<dbReference type="EMBL" id="DYUZ01000023">
    <property type="protein sequence ID" value="HJG37372.1"/>
    <property type="molecule type" value="Genomic_DNA"/>
</dbReference>
<accession>A0A921IWK7</accession>
<evidence type="ECO:0000256" key="10">
    <source>
        <dbReference type="ARBA" id="ARBA00023204"/>
    </source>
</evidence>
<keyword evidence="7 12" id="KW-0227">DNA damage</keyword>
<dbReference type="Proteomes" id="UP000753256">
    <property type="component" value="Unassembled WGS sequence"/>
</dbReference>
<evidence type="ECO:0000256" key="7">
    <source>
        <dbReference type="ARBA" id="ARBA00022763"/>
    </source>
</evidence>
<evidence type="ECO:0000256" key="4">
    <source>
        <dbReference type="ARBA" id="ARBA00022490"/>
    </source>
</evidence>